<feature type="non-terminal residue" evidence="1">
    <location>
        <position position="92"/>
    </location>
</feature>
<proteinExistence type="predicted"/>
<gene>
    <name evidence="1" type="ORF">METZ01_LOCUS465928</name>
</gene>
<organism evidence="1">
    <name type="scientific">marine metagenome</name>
    <dbReference type="NCBI Taxonomy" id="408172"/>
    <lineage>
        <taxon>unclassified sequences</taxon>
        <taxon>metagenomes</taxon>
        <taxon>ecological metagenomes</taxon>
    </lineage>
</organism>
<reference evidence="1" key="1">
    <citation type="submission" date="2018-05" db="EMBL/GenBank/DDBJ databases">
        <authorList>
            <person name="Lanie J.A."/>
            <person name="Ng W.-L."/>
            <person name="Kazmierczak K.M."/>
            <person name="Andrzejewski T.M."/>
            <person name="Davidsen T.M."/>
            <person name="Wayne K.J."/>
            <person name="Tettelin H."/>
            <person name="Glass J.I."/>
            <person name="Rusch D."/>
            <person name="Podicherti R."/>
            <person name="Tsui H.-C.T."/>
            <person name="Winkler M.E."/>
        </authorList>
    </citation>
    <scope>NUCLEOTIDE SEQUENCE</scope>
</reference>
<accession>A0A383AZK7</accession>
<name>A0A383AZK7_9ZZZZ</name>
<dbReference type="EMBL" id="UINC01196177">
    <property type="protein sequence ID" value="SVE13074.1"/>
    <property type="molecule type" value="Genomic_DNA"/>
</dbReference>
<sequence>MKFPLNPNRSDQHFQDLMLHRVHEILMVASPYDAFILEEDGRLTEQILHEYQGMNLSYAPRVWQANTASYAMDLLSRRSVDLIIVMMRIFDM</sequence>
<evidence type="ECO:0000313" key="1">
    <source>
        <dbReference type="EMBL" id="SVE13074.1"/>
    </source>
</evidence>
<protein>
    <submittedName>
        <fullName evidence="1">Uncharacterized protein</fullName>
    </submittedName>
</protein>
<dbReference type="AlphaFoldDB" id="A0A383AZK7"/>